<dbReference type="PANTHER" id="PTHR14269:SF11">
    <property type="entry name" value="CDP-DIACYLGLYCEROL--GLYCEROL-3-PHOSPHATE 3-PHOSPHATIDYLTRANSFERASE"/>
    <property type="match status" value="1"/>
</dbReference>
<organism evidence="17 18">
    <name type="scientific">Acidicapsa dinghuensis</name>
    <dbReference type="NCBI Taxonomy" id="2218256"/>
    <lineage>
        <taxon>Bacteria</taxon>
        <taxon>Pseudomonadati</taxon>
        <taxon>Acidobacteriota</taxon>
        <taxon>Terriglobia</taxon>
        <taxon>Terriglobales</taxon>
        <taxon>Acidobacteriaceae</taxon>
        <taxon>Acidicapsa</taxon>
    </lineage>
</organism>
<keyword evidence="7 15" id="KW-0808">Transferase</keyword>
<proteinExistence type="inferred from homology"/>
<evidence type="ECO:0000256" key="6">
    <source>
        <dbReference type="ARBA" id="ARBA00022516"/>
    </source>
</evidence>
<comment type="catalytic activity">
    <reaction evidence="14">
        <text>a CDP-1,2-diacyl-sn-glycerol + sn-glycerol 3-phosphate = a 1,2-diacyl-sn-glycero-3-phospho-(1'-sn-glycero-3'-phosphate) + CMP + H(+)</text>
        <dbReference type="Rhea" id="RHEA:12593"/>
        <dbReference type="ChEBI" id="CHEBI:15378"/>
        <dbReference type="ChEBI" id="CHEBI:57597"/>
        <dbReference type="ChEBI" id="CHEBI:58332"/>
        <dbReference type="ChEBI" id="CHEBI:60110"/>
        <dbReference type="ChEBI" id="CHEBI:60377"/>
        <dbReference type="EC" id="2.7.8.5"/>
    </reaction>
</comment>
<dbReference type="EMBL" id="JBHSPH010000001">
    <property type="protein sequence ID" value="MFC5861497.1"/>
    <property type="molecule type" value="Genomic_DNA"/>
</dbReference>
<dbReference type="InterPro" id="IPR004570">
    <property type="entry name" value="Phosphatidylglycerol_P_synth"/>
</dbReference>
<keyword evidence="18" id="KW-1185">Reference proteome</keyword>
<dbReference type="GO" id="GO:0016740">
    <property type="term" value="F:transferase activity"/>
    <property type="evidence" value="ECO:0007669"/>
    <property type="project" value="UniProtKB-KW"/>
</dbReference>
<comment type="similarity">
    <text evidence="3 15">Belongs to the CDP-alcohol phosphatidyltransferase class-I family.</text>
</comment>
<dbReference type="PROSITE" id="PS00379">
    <property type="entry name" value="CDP_ALCOHOL_P_TRANSF"/>
    <property type="match status" value="1"/>
</dbReference>
<evidence type="ECO:0000256" key="13">
    <source>
        <dbReference type="ARBA" id="ARBA00023264"/>
    </source>
</evidence>
<evidence type="ECO:0000256" key="15">
    <source>
        <dbReference type="RuleBase" id="RU003750"/>
    </source>
</evidence>
<evidence type="ECO:0000256" key="5">
    <source>
        <dbReference type="ARBA" id="ARBA00014944"/>
    </source>
</evidence>
<evidence type="ECO:0000313" key="17">
    <source>
        <dbReference type="EMBL" id="MFC5861497.1"/>
    </source>
</evidence>
<keyword evidence="12" id="KW-0594">Phospholipid biosynthesis</keyword>
<keyword evidence="10" id="KW-0443">Lipid metabolism</keyword>
<dbReference type="PIRSF" id="PIRSF000847">
    <property type="entry name" value="Phos_ph_gly_syn"/>
    <property type="match status" value="1"/>
</dbReference>
<feature type="transmembrane region" description="Helical" evidence="16">
    <location>
        <begin position="93"/>
        <end position="113"/>
    </location>
</feature>
<evidence type="ECO:0000256" key="14">
    <source>
        <dbReference type="ARBA" id="ARBA00048586"/>
    </source>
</evidence>
<evidence type="ECO:0000256" key="1">
    <source>
        <dbReference type="ARBA" id="ARBA00004141"/>
    </source>
</evidence>
<evidence type="ECO:0000256" key="4">
    <source>
        <dbReference type="ARBA" id="ARBA00013170"/>
    </source>
</evidence>
<evidence type="ECO:0000256" key="2">
    <source>
        <dbReference type="ARBA" id="ARBA00005042"/>
    </source>
</evidence>
<gene>
    <name evidence="17" type="ORF">ACFPT7_04270</name>
</gene>
<dbReference type="InterPro" id="IPR043130">
    <property type="entry name" value="CDP-OH_PTrfase_TM_dom"/>
</dbReference>
<evidence type="ECO:0000256" key="12">
    <source>
        <dbReference type="ARBA" id="ARBA00023209"/>
    </source>
</evidence>
<comment type="pathway">
    <text evidence="2">Phospholipid metabolism; phosphatidylglycerol biosynthesis; phosphatidylglycerol from CDP-diacylglycerol: step 1/2.</text>
</comment>
<evidence type="ECO:0000256" key="7">
    <source>
        <dbReference type="ARBA" id="ARBA00022679"/>
    </source>
</evidence>
<keyword evidence="9 16" id="KW-1133">Transmembrane helix</keyword>
<protein>
    <recommendedName>
        <fullName evidence="5">CDP-diacylglycerol--glycerol-3-phosphate 3-phosphatidyltransferase</fullName>
        <ecNumber evidence="4">2.7.8.5</ecNumber>
    </recommendedName>
</protein>
<reference evidence="18" key="1">
    <citation type="journal article" date="2019" name="Int. J. Syst. Evol. Microbiol.">
        <title>The Global Catalogue of Microorganisms (GCM) 10K type strain sequencing project: providing services to taxonomists for standard genome sequencing and annotation.</title>
        <authorList>
            <consortium name="The Broad Institute Genomics Platform"/>
            <consortium name="The Broad Institute Genome Sequencing Center for Infectious Disease"/>
            <person name="Wu L."/>
            <person name="Ma J."/>
        </authorList>
    </citation>
    <scope>NUCLEOTIDE SEQUENCE [LARGE SCALE GENOMIC DNA]</scope>
    <source>
        <strain evidence="18">JCM 4087</strain>
    </source>
</reference>
<evidence type="ECO:0000256" key="16">
    <source>
        <dbReference type="SAM" id="Phobius"/>
    </source>
</evidence>
<comment type="subcellular location">
    <subcellularLocation>
        <location evidence="1">Membrane</location>
        <topology evidence="1">Multi-pass membrane protein</topology>
    </subcellularLocation>
</comment>
<dbReference type="EC" id="2.7.8.5" evidence="4"/>
<evidence type="ECO:0000256" key="9">
    <source>
        <dbReference type="ARBA" id="ARBA00022989"/>
    </source>
</evidence>
<dbReference type="RefSeq" id="WP_263333573.1">
    <property type="nucleotide sequence ID" value="NZ_JAGSYH010000002.1"/>
</dbReference>
<keyword evidence="11 16" id="KW-0472">Membrane</keyword>
<keyword evidence="13" id="KW-1208">Phospholipid metabolism</keyword>
<evidence type="ECO:0000313" key="18">
    <source>
        <dbReference type="Proteomes" id="UP001596091"/>
    </source>
</evidence>
<dbReference type="InterPro" id="IPR050324">
    <property type="entry name" value="CDP-alcohol_PTase-I"/>
</dbReference>
<dbReference type="Gene3D" id="1.20.120.1760">
    <property type="match status" value="1"/>
</dbReference>
<keyword evidence="8 16" id="KW-0812">Transmembrane</keyword>
<name>A0ABW1ECD1_9BACT</name>
<comment type="caution">
    <text evidence="17">The sequence shown here is derived from an EMBL/GenBank/DDBJ whole genome shotgun (WGS) entry which is preliminary data.</text>
</comment>
<dbReference type="Proteomes" id="UP001596091">
    <property type="component" value="Unassembled WGS sequence"/>
</dbReference>
<accession>A0ABW1ECD1</accession>
<dbReference type="PANTHER" id="PTHR14269">
    <property type="entry name" value="CDP-DIACYLGLYCEROL--GLYCEROL-3-PHOSPHATE 3-PHOSPHATIDYLTRANSFERASE-RELATED"/>
    <property type="match status" value="1"/>
</dbReference>
<evidence type="ECO:0000256" key="10">
    <source>
        <dbReference type="ARBA" id="ARBA00023098"/>
    </source>
</evidence>
<sequence>MNPLRMAPNLLTFLRICLAPVLIFAVIERRFAEAFALFMVAACTDLIDGLLARWLHQRTLIGQYLDPIADKLMLSSLFLVLTLMGIMDPRVTVLVFGRDFGMLLTALILYVTIKLRDFHPSLLGKANSLCQVAAVGAVLLSQFDQQSWVLYTRTVMLDATIWLTVLSGFHYGWVASRRIGLIVDSTSGSGSGTNTSNR</sequence>
<dbReference type="Pfam" id="PF01066">
    <property type="entry name" value="CDP-OH_P_transf"/>
    <property type="match status" value="1"/>
</dbReference>
<feature type="transmembrane region" description="Helical" evidence="16">
    <location>
        <begin position="35"/>
        <end position="56"/>
    </location>
</feature>
<evidence type="ECO:0000256" key="11">
    <source>
        <dbReference type="ARBA" id="ARBA00023136"/>
    </source>
</evidence>
<keyword evidence="6" id="KW-0444">Lipid biosynthesis</keyword>
<dbReference type="InterPro" id="IPR000462">
    <property type="entry name" value="CDP-OH_P_trans"/>
</dbReference>
<evidence type="ECO:0000256" key="8">
    <source>
        <dbReference type="ARBA" id="ARBA00022692"/>
    </source>
</evidence>
<evidence type="ECO:0000256" key="3">
    <source>
        <dbReference type="ARBA" id="ARBA00010441"/>
    </source>
</evidence>
<dbReference type="InterPro" id="IPR048254">
    <property type="entry name" value="CDP_ALCOHOL_P_TRANSF_CS"/>
</dbReference>